<dbReference type="EMBL" id="FNKD01000001">
    <property type="protein sequence ID" value="SDQ06591.1"/>
    <property type="molecule type" value="Genomic_DNA"/>
</dbReference>
<evidence type="ECO:0000256" key="3">
    <source>
        <dbReference type="ARBA" id="ARBA00022679"/>
    </source>
</evidence>
<evidence type="ECO:0000313" key="8">
    <source>
        <dbReference type="EMBL" id="SDQ06591.1"/>
    </source>
</evidence>
<evidence type="ECO:0000259" key="7">
    <source>
        <dbReference type="Pfam" id="PF07669"/>
    </source>
</evidence>
<gene>
    <name evidence="8" type="ORF">SAMN05216231_0219</name>
</gene>
<accession>A0A1H0XUV8</accession>
<evidence type="ECO:0000256" key="2">
    <source>
        <dbReference type="ARBA" id="ARBA00022603"/>
    </source>
</evidence>
<organism evidence="8 9">
    <name type="scientific">Virgibacillus salinus</name>
    <dbReference type="NCBI Taxonomy" id="553311"/>
    <lineage>
        <taxon>Bacteria</taxon>
        <taxon>Bacillati</taxon>
        <taxon>Bacillota</taxon>
        <taxon>Bacilli</taxon>
        <taxon>Bacillales</taxon>
        <taxon>Bacillaceae</taxon>
        <taxon>Virgibacillus</taxon>
    </lineage>
</organism>
<protein>
    <recommendedName>
        <fullName evidence="1">site-specific DNA-methyltransferase (adenine-specific)</fullName>
        <ecNumber evidence="1">2.1.1.72</ecNumber>
    </recommendedName>
</protein>
<comment type="catalytic activity">
    <reaction evidence="5">
        <text>a 2'-deoxyadenosine in DNA + S-adenosyl-L-methionine = an N(6)-methyl-2'-deoxyadenosine in DNA + S-adenosyl-L-homocysteine + H(+)</text>
        <dbReference type="Rhea" id="RHEA:15197"/>
        <dbReference type="Rhea" id="RHEA-COMP:12418"/>
        <dbReference type="Rhea" id="RHEA-COMP:12419"/>
        <dbReference type="ChEBI" id="CHEBI:15378"/>
        <dbReference type="ChEBI" id="CHEBI:57856"/>
        <dbReference type="ChEBI" id="CHEBI:59789"/>
        <dbReference type="ChEBI" id="CHEBI:90615"/>
        <dbReference type="ChEBI" id="CHEBI:90616"/>
        <dbReference type="EC" id="2.1.1.72"/>
    </reaction>
</comment>
<keyword evidence="9" id="KW-1185">Reference proteome</keyword>
<dbReference type="SUPFAM" id="SSF53335">
    <property type="entry name" value="S-adenosyl-L-methionine-dependent methyltransferases"/>
    <property type="match status" value="1"/>
</dbReference>
<dbReference type="InterPro" id="IPR011639">
    <property type="entry name" value="MethylTrfase_TaqI-like_dom"/>
</dbReference>
<dbReference type="RefSeq" id="WP_092491123.1">
    <property type="nucleotide sequence ID" value="NZ_FNKD01000001.1"/>
</dbReference>
<dbReference type="EC" id="2.1.1.72" evidence="1"/>
<reference evidence="8 9" key="1">
    <citation type="submission" date="2016-10" db="EMBL/GenBank/DDBJ databases">
        <authorList>
            <person name="de Groot N.N."/>
        </authorList>
    </citation>
    <scope>NUCLEOTIDE SEQUENCE [LARGE SCALE GENOMIC DNA]</scope>
    <source>
        <strain evidence="8 9">CGMCC 1.10449</strain>
    </source>
</reference>
<dbReference type="GO" id="GO:0006304">
    <property type="term" value="P:DNA modification"/>
    <property type="evidence" value="ECO:0007669"/>
    <property type="project" value="InterPro"/>
</dbReference>
<dbReference type="PANTHER" id="PTHR33841">
    <property type="entry name" value="DNA METHYLTRANSFERASE YEEA-RELATED"/>
    <property type="match status" value="1"/>
</dbReference>
<dbReference type="GO" id="GO:0009007">
    <property type="term" value="F:site-specific DNA-methyltransferase (adenine-specific) activity"/>
    <property type="evidence" value="ECO:0007669"/>
    <property type="project" value="UniProtKB-EC"/>
</dbReference>
<keyword evidence="4" id="KW-0949">S-adenosyl-L-methionine</keyword>
<keyword evidence="6" id="KW-0175">Coiled coil</keyword>
<dbReference type="InterPro" id="IPR002052">
    <property type="entry name" value="DNA_methylase_N6_adenine_CS"/>
</dbReference>
<sequence>MDNTLRSKRYKLIMNSPDYREKLEKLTKDIKISAKNSLNETHLAQEFSYHLKKFLSDELGIDNINLDPEVNDKILGHKFTGRMDAVSNSLIFEYKHPSKLLTKNDKEKAHNQVVDYLEQLFELEGKQYRAILTDGIKIKYYYYVDNIIRWTNFSDIDSDDIAVIVKSIINFDNKKFLPENIVKDFSLNSENSTTAELANELFKSLNGVNIDENTSVIFEEWKVLFNLSENDNGKSDDINKRRRELGKLFQVKIEENDTDFKSLYALQTTYAIIVKLIAAKILTYKQYGKGLVYFEDLSTLNNAELRDFTNKLENGLDFQNEGYINLLEGDFFSWYVFENQWNDGIAKAIKKVIKIIEGYSYITFKDEYEPIDIFKDLYMEVMPNAVRHSLGEYFTPSWLTDRVITESIKEVNKEKWRAIDPCCGTGVFLMTSIKKIIGQYKLSDLDKDKKNKLINEITERVIGIDMNPISVLTSRVSYFLSVMPLITEETSMEIPVYLGNSAIIGEKVNLDGVECYSVVTGSINGFFNTILPVNLVDNGNFLTKMSSLNKYLRVVDKEKWVKKFLENVSQKDKNDKVVEEIENLADNLYDLQEKNSNNTWLRIIANQLLISSIKNIDIIVGNPPWVKWEHLPQTYAQTIKKQCVDRHLFSGQTYMGAISLNICALISNVTAGKWLTKDGILTFLMPKTLLTQDSYAGFRNFYIDYENNIRMYLQKIEDWSKAGDPFIYTNEKFATYYYKFDFKDYENDGIPVTYINKKRNKKIQFINKHHNFSEVQMYFDIKKGAAFQLDKTRTGLSIFEGSSSDVKSFKNIIGQCDYKARSGVEFTPYEIYTLEAFNVSKDKKYCRFKNFSSTSTIHKASNTAVNGTRLETKYMKPLVKGSTIEPFNINFENEYGIFPYDSETTNLIEIDELEKNSPKLLNYLLDYQAIIGKQSDRSKMIARGKEFYSLSKIGKYTFAENLVTFRDNSKMAAAVVKPVLTHWGKEILPICAKHAPYISMDKKGNFITEDEAHYISGILNTKIVVDYFKFTYSSRSYSINFNIKIPKYNPENEKHIALSGLAMKAHSEEGKLVLGALKEEMNQLYLEICNESV</sequence>
<keyword evidence="3" id="KW-0808">Transferase</keyword>
<evidence type="ECO:0000256" key="1">
    <source>
        <dbReference type="ARBA" id="ARBA00011900"/>
    </source>
</evidence>
<keyword evidence="2" id="KW-0489">Methyltransferase</keyword>
<evidence type="ECO:0000256" key="5">
    <source>
        <dbReference type="ARBA" id="ARBA00047942"/>
    </source>
</evidence>
<dbReference type="Gene3D" id="3.40.50.150">
    <property type="entry name" value="Vaccinia Virus protein VP39"/>
    <property type="match status" value="1"/>
</dbReference>
<dbReference type="Pfam" id="PF07669">
    <property type="entry name" value="Eco57I"/>
    <property type="match status" value="1"/>
</dbReference>
<evidence type="ECO:0000313" key="9">
    <source>
        <dbReference type="Proteomes" id="UP000199444"/>
    </source>
</evidence>
<dbReference type="GO" id="GO:0003676">
    <property type="term" value="F:nucleic acid binding"/>
    <property type="evidence" value="ECO:0007669"/>
    <property type="project" value="InterPro"/>
</dbReference>
<dbReference type="Proteomes" id="UP000199444">
    <property type="component" value="Unassembled WGS sequence"/>
</dbReference>
<dbReference type="InterPro" id="IPR029063">
    <property type="entry name" value="SAM-dependent_MTases_sf"/>
</dbReference>
<evidence type="ECO:0000256" key="4">
    <source>
        <dbReference type="ARBA" id="ARBA00022691"/>
    </source>
</evidence>
<dbReference type="PANTHER" id="PTHR33841:SF4">
    <property type="entry name" value="RESTRICTION MODIFICATION SYSTEM DNA SPECIFICITY DOMAIN"/>
    <property type="match status" value="1"/>
</dbReference>
<dbReference type="AlphaFoldDB" id="A0A1H0XUV8"/>
<evidence type="ECO:0000256" key="6">
    <source>
        <dbReference type="SAM" id="Coils"/>
    </source>
</evidence>
<dbReference type="STRING" id="553311.SAMN05216231_0219"/>
<dbReference type="PROSITE" id="PS00092">
    <property type="entry name" value="N6_MTASE"/>
    <property type="match status" value="1"/>
</dbReference>
<proteinExistence type="predicted"/>
<name>A0A1H0XUV8_9BACI</name>
<feature type="domain" description="Type II methyltransferase M.TaqI-like" evidence="7">
    <location>
        <begin position="461"/>
        <end position="708"/>
    </location>
</feature>
<feature type="coiled-coil region" evidence="6">
    <location>
        <begin position="567"/>
        <end position="594"/>
    </location>
</feature>
<dbReference type="PRINTS" id="PR00507">
    <property type="entry name" value="N12N6MTFRASE"/>
</dbReference>
<dbReference type="GO" id="GO:0032259">
    <property type="term" value="P:methylation"/>
    <property type="evidence" value="ECO:0007669"/>
    <property type="project" value="UniProtKB-KW"/>
</dbReference>
<dbReference type="InterPro" id="IPR050953">
    <property type="entry name" value="N4_N6_ade-DNA_methylase"/>
</dbReference>